<gene>
    <name evidence="1" type="ORF">SPELUC_LOCUS16167</name>
</gene>
<dbReference type="Proteomes" id="UP000789366">
    <property type="component" value="Unassembled WGS sequence"/>
</dbReference>
<name>A0ACA9R543_9GLOM</name>
<protein>
    <submittedName>
        <fullName evidence="1">14600_t:CDS:1</fullName>
    </submittedName>
</protein>
<organism evidence="1 2">
    <name type="scientific">Cetraspora pellucida</name>
    <dbReference type="NCBI Taxonomy" id="1433469"/>
    <lineage>
        <taxon>Eukaryota</taxon>
        <taxon>Fungi</taxon>
        <taxon>Fungi incertae sedis</taxon>
        <taxon>Mucoromycota</taxon>
        <taxon>Glomeromycotina</taxon>
        <taxon>Glomeromycetes</taxon>
        <taxon>Diversisporales</taxon>
        <taxon>Gigasporaceae</taxon>
        <taxon>Cetraspora</taxon>
    </lineage>
</organism>
<evidence type="ECO:0000313" key="1">
    <source>
        <dbReference type="EMBL" id="CAG8777538.1"/>
    </source>
</evidence>
<evidence type="ECO:0000313" key="2">
    <source>
        <dbReference type="Proteomes" id="UP000789366"/>
    </source>
</evidence>
<sequence length="289" mass="34168">EYDSIYFDYSYLDSKQKALKVYMNSFYSETGNSLSPFYIHQLAGGITSAGQYNIKLVAEYVKKKGFEIKYGDTDSLYLKSSNNYYKECDLAYNNSKGTISKLEYWMEMVEITMKVMERLCNDVNSFLRLKSKSVYLKIAYEEVLFPICFTDKKKYFGITHKEAMNFKLDELFIKGINTIKQGKSQLFRTIEDRIMWRVMDINNVHSLHQIVEDVLKEAVFNPKQWDFKQFIETAVWKPDKNNIHVQCFIKRMRKEYKNKILDLGERFSYVMIHPDSLFGLSGKKLTLKK</sequence>
<keyword evidence="2" id="KW-1185">Reference proteome</keyword>
<accession>A0ACA9R543</accession>
<feature type="non-terminal residue" evidence="1">
    <location>
        <position position="1"/>
    </location>
</feature>
<proteinExistence type="predicted"/>
<reference evidence="1" key="1">
    <citation type="submission" date="2021-06" db="EMBL/GenBank/DDBJ databases">
        <authorList>
            <person name="Kallberg Y."/>
            <person name="Tangrot J."/>
            <person name="Rosling A."/>
        </authorList>
    </citation>
    <scope>NUCLEOTIDE SEQUENCE</scope>
    <source>
        <strain evidence="1">28 12/20/2015</strain>
    </source>
</reference>
<comment type="caution">
    <text evidence="1">The sequence shown here is derived from an EMBL/GenBank/DDBJ whole genome shotgun (WGS) entry which is preliminary data.</text>
</comment>
<dbReference type="EMBL" id="CAJVPW010058076">
    <property type="protein sequence ID" value="CAG8777538.1"/>
    <property type="molecule type" value="Genomic_DNA"/>
</dbReference>
<feature type="non-terminal residue" evidence="1">
    <location>
        <position position="289"/>
    </location>
</feature>